<dbReference type="SUPFAM" id="SSF103473">
    <property type="entry name" value="MFS general substrate transporter"/>
    <property type="match status" value="1"/>
</dbReference>
<comment type="subcellular location">
    <subcellularLocation>
        <location evidence="1">Membrane</location>
        <topology evidence="1">Multi-pass membrane protein</topology>
    </subcellularLocation>
</comment>
<protein>
    <recommendedName>
        <fullName evidence="10">Major facilitator superfamily (MFS) profile domain-containing protein</fullName>
    </recommendedName>
</protein>
<evidence type="ECO:0000256" key="9">
    <source>
        <dbReference type="SAM" id="Phobius"/>
    </source>
</evidence>
<evidence type="ECO:0000313" key="13">
    <source>
        <dbReference type="Proteomes" id="UP001061958"/>
    </source>
</evidence>
<keyword evidence="6 9" id="KW-0472">Membrane</keyword>
<evidence type="ECO:0000256" key="3">
    <source>
        <dbReference type="ARBA" id="ARBA00022448"/>
    </source>
</evidence>
<evidence type="ECO:0000313" key="11">
    <source>
        <dbReference type="EMBL" id="GJQ09495.1"/>
    </source>
</evidence>
<comment type="similarity">
    <text evidence="2 7">Belongs to the major facilitator superfamily. Sugar transporter (TC 2.A.1.1) family.</text>
</comment>
<evidence type="ECO:0000256" key="2">
    <source>
        <dbReference type="ARBA" id="ARBA00010992"/>
    </source>
</evidence>
<dbReference type="PANTHER" id="PTHR48020">
    <property type="entry name" value="PROTON MYO-INOSITOL COTRANSPORTER"/>
    <property type="match status" value="1"/>
</dbReference>
<dbReference type="PRINTS" id="PR00171">
    <property type="entry name" value="SUGRTRNSPORT"/>
</dbReference>
<dbReference type="InterPro" id="IPR020846">
    <property type="entry name" value="MFS_dom"/>
</dbReference>
<dbReference type="InterPro" id="IPR050814">
    <property type="entry name" value="Myo-inositol_Transporter"/>
</dbReference>
<feature type="transmembrane region" description="Helical" evidence="9">
    <location>
        <begin position="465"/>
        <end position="484"/>
    </location>
</feature>
<dbReference type="GO" id="GO:0016020">
    <property type="term" value="C:membrane"/>
    <property type="evidence" value="ECO:0007669"/>
    <property type="project" value="UniProtKB-SubCell"/>
</dbReference>
<feature type="transmembrane region" description="Helical" evidence="9">
    <location>
        <begin position="300"/>
        <end position="319"/>
    </location>
</feature>
<dbReference type="PANTHER" id="PTHR48020:SF12">
    <property type="entry name" value="PROTON MYO-INOSITOL COTRANSPORTER"/>
    <property type="match status" value="1"/>
</dbReference>
<evidence type="ECO:0000256" key="4">
    <source>
        <dbReference type="ARBA" id="ARBA00022692"/>
    </source>
</evidence>
<feature type="transmembrane region" description="Helical" evidence="9">
    <location>
        <begin position="395"/>
        <end position="416"/>
    </location>
</feature>
<evidence type="ECO:0000256" key="6">
    <source>
        <dbReference type="ARBA" id="ARBA00023136"/>
    </source>
</evidence>
<proteinExistence type="inferred from homology"/>
<feature type="transmembrane region" description="Helical" evidence="9">
    <location>
        <begin position="182"/>
        <end position="205"/>
    </location>
</feature>
<feature type="region of interest" description="Disordered" evidence="8">
    <location>
        <begin position="1"/>
        <end position="23"/>
    </location>
</feature>
<dbReference type="AlphaFoldDB" id="A0A9C7PS43"/>
<evidence type="ECO:0000259" key="10">
    <source>
        <dbReference type="PROSITE" id="PS50850"/>
    </source>
</evidence>
<sequence length="557" mass="63423">MEGITEFQQAAEPKNEDYDSTELQKEGGITDLDDEYLTEEERLHPWRQTRTFYWSVVVASVAVLFYGIDITAISGAQVGYIPHFGLENRTYHQGVMVSCIYFGCFVGVFIALFTNTYFGRRFTISLASFISTGACIWEAVSPSWQVFIPGRIILGFSYGMIGETAPVYLAEMSPASIRGAIVSLYQQVVTIGIFLAYLCNLIFVWVNYQNVGWRIMIGFPMVPSVIELFLIWTVPESPRWLIKRKKYEEAKRNLYKLRLTAETAERDFLRIKKGVEEDEILQKGKNLLVEIIRVPYIRRALLIGIMEMLFQQMSGMNVFMNYIDEVFEENINMGARTSVAVSLFPGFVNMVATVIVYFTIDRYGRRTLQLVTFPVMFLMLLMVLFSFYGDKKVNLAFFIIGVVFFIVAYSPGAGPVPWTFCAEVFPTYVRAAGTTVTTFFVNAFNFALSFSWPSMKAAWGPQGGFGFYAGFNFLGIVMQFLFLPETKGFTLEQMRVVFEEGLFTIAAYHCRAGWRSFRKLLGLSVPDTPLVSPYDKAFAIDRAKREEEMMHAGEVSK</sequence>
<name>A0A9C7PS43_9RHOD</name>
<keyword evidence="4 9" id="KW-0812">Transmembrane</keyword>
<dbReference type="Gene3D" id="1.20.1250.20">
    <property type="entry name" value="MFS general substrate transporter like domains"/>
    <property type="match status" value="1"/>
</dbReference>
<feature type="transmembrane region" description="Helical" evidence="9">
    <location>
        <begin position="95"/>
        <end position="115"/>
    </location>
</feature>
<dbReference type="EMBL" id="BQMJ01000028">
    <property type="protein sequence ID" value="GJQ11925.1"/>
    <property type="molecule type" value="Genomic_DNA"/>
</dbReference>
<accession>A0A9C7PS43</accession>
<feature type="transmembrane region" description="Helical" evidence="9">
    <location>
        <begin position="52"/>
        <end position="75"/>
    </location>
</feature>
<evidence type="ECO:0000256" key="7">
    <source>
        <dbReference type="RuleBase" id="RU003346"/>
    </source>
</evidence>
<dbReference type="NCBIfam" id="TIGR00879">
    <property type="entry name" value="SP"/>
    <property type="match status" value="1"/>
</dbReference>
<dbReference type="InterPro" id="IPR005828">
    <property type="entry name" value="MFS_sugar_transport-like"/>
</dbReference>
<feature type="transmembrane region" description="Helical" evidence="9">
    <location>
        <begin position="428"/>
        <end position="453"/>
    </location>
</feature>
<reference evidence="11" key="1">
    <citation type="journal article" date="2022" name="Proc. Natl. Acad. Sci. U.S.A.">
        <title>Life cycle and functional genomics of the unicellular red alga Galdieria for elucidating algal and plant evolution and industrial use.</title>
        <authorList>
            <person name="Hirooka S."/>
            <person name="Itabashi T."/>
            <person name="Ichinose T.M."/>
            <person name="Onuma R."/>
            <person name="Fujiwara T."/>
            <person name="Yamashita S."/>
            <person name="Jong L.W."/>
            <person name="Tomita R."/>
            <person name="Iwane A.H."/>
            <person name="Miyagishima S.Y."/>
        </authorList>
    </citation>
    <scope>NUCLEOTIDE SEQUENCE</scope>
    <source>
        <strain evidence="11">NBRC 102759</strain>
    </source>
</reference>
<evidence type="ECO:0000256" key="8">
    <source>
        <dbReference type="SAM" id="MobiDB-lite"/>
    </source>
</evidence>
<feature type="compositionally biased region" description="Basic and acidic residues" evidence="8">
    <location>
        <begin position="13"/>
        <end position="23"/>
    </location>
</feature>
<dbReference type="InterPro" id="IPR036259">
    <property type="entry name" value="MFS_trans_sf"/>
</dbReference>
<dbReference type="GO" id="GO:0022857">
    <property type="term" value="F:transmembrane transporter activity"/>
    <property type="evidence" value="ECO:0007669"/>
    <property type="project" value="InterPro"/>
</dbReference>
<dbReference type="PROSITE" id="PS50850">
    <property type="entry name" value="MFS"/>
    <property type="match status" value="1"/>
</dbReference>
<organism evidence="11 13">
    <name type="scientific">Galdieria partita</name>
    <dbReference type="NCBI Taxonomy" id="83374"/>
    <lineage>
        <taxon>Eukaryota</taxon>
        <taxon>Rhodophyta</taxon>
        <taxon>Bangiophyceae</taxon>
        <taxon>Galdieriales</taxon>
        <taxon>Galdieriaceae</taxon>
        <taxon>Galdieria</taxon>
    </lineage>
</organism>
<dbReference type="InterPro" id="IPR005829">
    <property type="entry name" value="Sugar_transporter_CS"/>
</dbReference>
<keyword evidence="3 7" id="KW-0813">Transport</keyword>
<dbReference type="Proteomes" id="UP001061958">
    <property type="component" value="Unassembled WGS sequence"/>
</dbReference>
<reference evidence="11" key="2">
    <citation type="submission" date="2022-01" db="EMBL/GenBank/DDBJ databases">
        <authorList>
            <person name="Hirooka S."/>
            <person name="Miyagishima S.Y."/>
        </authorList>
    </citation>
    <scope>NUCLEOTIDE SEQUENCE</scope>
    <source>
        <strain evidence="11">NBRC 102759</strain>
    </source>
</reference>
<feature type="transmembrane region" description="Helical" evidence="9">
    <location>
        <begin position="122"/>
        <end position="140"/>
    </location>
</feature>
<dbReference type="OrthoDB" id="5290825at2759"/>
<evidence type="ECO:0000256" key="5">
    <source>
        <dbReference type="ARBA" id="ARBA00022989"/>
    </source>
</evidence>
<dbReference type="PROSITE" id="PS00217">
    <property type="entry name" value="SUGAR_TRANSPORT_2"/>
    <property type="match status" value="1"/>
</dbReference>
<feature type="transmembrane region" description="Helical" evidence="9">
    <location>
        <begin position="339"/>
        <end position="358"/>
    </location>
</feature>
<dbReference type="EMBL" id="BQMJ01000009">
    <property type="protein sequence ID" value="GJQ09495.1"/>
    <property type="molecule type" value="Genomic_DNA"/>
</dbReference>
<feature type="transmembrane region" description="Helical" evidence="9">
    <location>
        <begin position="370"/>
        <end position="389"/>
    </location>
</feature>
<gene>
    <name evidence="11" type="ORF">GpartN1_g1286.t1</name>
    <name evidence="12" type="ORF">GpartN1_g3716.t1</name>
</gene>
<evidence type="ECO:0000313" key="12">
    <source>
        <dbReference type="EMBL" id="GJQ11925.1"/>
    </source>
</evidence>
<comment type="caution">
    <text evidence="11">The sequence shown here is derived from an EMBL/GenBank/DDBJ whole genome shotgun (WGS) entry which is preliminary data.</text>
</comment>
<keyword evidence="13" id="KW-1185">Reference proteome</keyword>
<dbReference type="InterPro" id="IPR003663">
    <property type="entry name" value="Sugar/inositol_transpt"/>
</dbReference>
<evidence type="ECO:0000256" key="1">
    <source>
        <dbReference type="ARBA" id="ARBA00004141"/>
    </source>
</evidence>
<keyword evidence="5 9" id="KW-1133">Transmembrane helix</keyword>
<feature type="domain" description="Major facilitator superfamily (MFS) profile" evidence="10">
    <location>
        <begin position="55"/>
        <end position="487"/>
    </location>
</feature>
<dbReference type="Pfam" id="PF00083">
    <property type="entry name" value="Sugar_tr"/>
    <property type="match status" value="1"/>
</dbReference>